<sequence>MASATEDIGLIQSDYVINQINDSADQSNENETALGERPTAIRSQYMDEKMRSFLTVSANRNYQDHPSTIRRAPLMGKPISSNELRSRVNTLDTTVYSPMIIDGKLYFVDQNDDVRTARSSNSMESTKTAQSIPYINDDDITFTLSELKTLLPRSAISDLMKYYEEHMKVKRISSEDQAIIKLENALHVLKEFSDRHVPNHPALVPVDLETTDDPVLQQLCKPNTLTSEFKPVPATNVMAHSYTSDSENLSSSITGDVSSVSTPFSSLSSYIRGNGETMMTMETAVEPGASQHEGVTTARPHSLVTAALPSDSTHTATSSTELFNFNTARSPNETTAVPINLEEEKKDAITGQDYTSTGTYATVTPTAPDTWNRLDTLLTAKSISPQSLRILSTTRWAFETEDALTALPFENRDMSS</sequence>
<protein>
    <submittedName>
        <fullName evidence="2">DNA helicase</fullName>
    </submittedName>
</protein>
<evidence type="ECO:0000313" key="1">
    <source>
        <dbReference type="Proteomes" id="UP000025227"/>
    </source>
</evidence>
<dbReference type="WBParaSite" id="HCON_00030390-00001">
    <property type="protein sequence ID" value="HCON_00030390-00001"/>
    <property type="gene ID" value="HCON_00030390"/>
</dbReference>
<dbReference type="OrthoDB" id="5841259at2759"/>
<proteinExistence type="predicted"/>
<dbReference type="OMA" id="WAFETED"/>
<accession>A0A7I5E6J2</accession>
<evidence type="ECO:0000313" key="2">
    <source>
        <dbReference type="WBParaSite" id="HCON_00030390-00001"/>
    </source>
</evidence>
<reference evidence="2" key="1">
    <citation type="submission" date="2020-12" db="UniProtKB">
        <authorList>
            <consortium name="WormBaseParasite"/>
        </authorList>
    </citation>
    <scope>IDENTIFICATION</scope>
    <source>
        <strain evidence="2">MHco3</strain>
    </source>
</reference>
<keyword evidence="1" id="KW-1185">Reference proteome</keyword>
<dbReference type="Proteomes" id="UP000025227">
    <property type="component" value="Unplaced"/>
</dbReference>
<dbReference type="AlphaFoldDB" id="A0A7I5E6J2"/>
<name>A0A7I5E6J2_HAECO</name>
<organism evidence="1 2">
    <name type="scientific">Haemonchus contortus</name>
    <name type="common">Barber pole worm</name>
    <dbReference type="NCBI Taxonomy" id="6289"/>
    <lineage>
        <taxon>Eukaryota</taxon>
        <taxon>Metazoa</taxon>
        <taxon>Ecdysozoa</taxon>
        <taxon>Nematoda</taxon>
        <taxon>Chromadorea</taxon>
        <taxon>Rhabditida</taxon>
        <taxon>Rhabditina</taxon>
        <taxon>Rhabditomorpha</taxon>
        <taxon>Strongyloidea</taxon>
        <taxon>Trichostrongylidae</taxon>
        <taxon>Haemonchus</taxon>
    </lineage>
</organism>